<feature type="transmembrane region" description="Helical" evidence="7">
    <location>
        <begin position="112"/>
        <end position="130"/>
    </location>
</feature>
<dbReference type="Pfam" id="PF00892">
    <property type="entry name" value="EamA"/>
    <property type="match status" value="2"/>
</dbReference>
<keyword evidence="6 7" id="KW-0472">Membrane</keyword>
<evidence type="ECO:0000313" key="9">
    <source>
        <dbReference type="EMBL" id="CCU79728.1"/>
    </source>
</evidence>
<feature type="transmembrane region" description="Helical" evidence="7">
    <location>
        <begin position="170"/>
        <end position="189"/>
    </location>
</feature>
<accession>M5E1I0</accession>
<gene>
    <name evidence="9" type="ORF">HSACCH_01553</name>
</gene>
<evidence type="ECO:0000256" key="1">
    <source>
        <dbReference type="ARBA" id="ARBA00004651"/>
    </source>
</evidence>
<evidence type="ECO:0000256" key="3">
    <source>
        <dbReference type="ARBA" id="ARBA00022475"/>
    </source>
</evidence>
<feature type="domain" description="EamA" evidence="8">
    <location>
        <begin position="5"/>
        <end position="128"/>
    </location>
</feature>
<evidence type="ECO:0000256" key="6">
    <source>
        <dbReference type="ARBA" id="ARBA00023136"/>
    </source>
</evidence>
<dbReference type="SUPFAM" id="SSF103481">
    <property type="entry name" value="Multidrug resistance efflux transporter EmrE"/>
    <property type="match status" value="2"/>
</dbReference>
<dbReference type="STRING" id="1293054.HSACCH_01553"/>
<dbReference type="FunCoup" id="M5E1I0">
    <property type="interactions" value="44"/>
</dbReference>
<evidence type="ECO:0000256" key="4">
    <source>
        <dbReference type="ARBA" id="ARBA00022692"/>
    </source>
</evidence>
<keyword evidence="4 7" id="KW-0812">Transmembrane</keyword>
<comment type="similarity">
    <text evidence="2">Belongs to the EamA transporter family.</text>
</comment>
<feature type="transmembrane region" description="Helical" evidence="7">
    <location>
        <begin position="263"/>
        <end position="281"/>
    </location>
</feature>
<comment type="caution">
    <text evidence="9">The sequence shown here is derived from an EMBL/GenBank/DDBJ whole genome shotgun (WGS) entry which is preliminary data.</text>
</comment>
<evidence type="ECO:0000259" key="8">
    <source>
        <dbReference type="Pfam" id="PF00892"/>
    </source>
</evidence>
<dbReference type="Proteomes" id="UP000012063">
    <property type="component" value="Unassembled WGS sequence"/>
</dbReference>
<comment type="subcellular location">
    <subcellularLocation>
        <location evidence="1">Cell membrane</location>
        <topology evidence="1">Multi-pass membrane protein</topology>
    </subcellularLocation>
</comment>
<reference evidence="10" key="1">
    <citation type="journal article" date="2013" name="Genome Announc.">
        <title>Genome Sequence of Halanaerobium saccharolyticum subsp. saccharolyticum Strain DSM 6643T, a Halophilic Hydrogen-Producing Bacterium.</title>
        <authorList>
            <person name="Kivisto A."/>
            <person name="Larjo A."/>
            <person name="Ciranna A."/>
            <person name="Santala V."/>
            <person name="Roos C."/>
            <person name="Karp M."/>
        </authorList>
    </citation>
    <scope>NUCLEOTIDE SEQUENCE [LARGE SCALE GENOMIC DNA]</scope>
    <source>
        <strain evidence="10">DSM 6643</strain>
    </source>
</reference>
<organism evidence="9 10">
    <name type="scientific">Halanaerobium saccharolyticum subsp. saccharolyticum DSM 6643</name>
    <dbReference type="NCBI Taxonomy" id="1293054"/>
    <lineage>
        <taxon>Bacteria</taxon>
        <taxon>Bacillati</taxon>
        <taxon>Bacillota</taxon>
        <taxon>Clostridia</taxon>
        <taxon>Halanaerobiales</taxon>
        <taxon>Halanaerobiaceae</taxon>
        <taxon>Halanaerobium</taxon>
    </lineage>
</organism>
<dbReference type="PANTHER" id="PTHR42920:SF11">
    <property type="entry name" value="INNER MEMBRANE PROTEIN YTFF"/>
    <property type="match status" value="1"/>
</dbReference>
<feature type="transmembrane region" description="Helical" evidence="7">
    <location>
        <begin position="233"/>
        <end position="257"/>
    </location>
</feature>
<dbReference type="InterPro" id="IPR037185">
    <property type="entry name" value="EmrE-like"/>
</dbReference>
<sequence length="291" mass="32528">MGTSIFALNFISMKILTKFLPTMLIVFLRFGLAGIFLFLFLIIKKKNVLVNNKPDLLKLFISALFGMSLYYYFFTSSLQYISPALASLICSIIPILTLLFDCIINKTKAKKITVFLFLLSIFGVCLVIDVKGVINIFATAKGFLLMLLGVISWIIYTIKVEYLLEKYNGILVLAYQCIFGSLITAVFAFKDMSDLIVVLNSNDFILIISNIIFVSLIATALGYLLYNLSIKNLGVALPSLYMNTMPIITLVASYFLLNSTITYKKTIGIMIVIISAMIVTVKENSSLNFTK</sequence>
<feature type="transmembrane region" description="Helical" evidence="7">
    <location>
        <begin position="204"/>
        <end position="226"/>
    </location>
</feature>
<evidence type="ECO:0000256" key="5">
    <source>
        <dbReference type="ARBA" id="ARBA00022989"/>
    </source>
</evidence>
<keyword evidence="3" id="KW-1003">Cell membrane</keyword>
<evidence type="ECO:0000313" key="10">
    <source>
        <dbReference type="Proteomes" id="UP000012063"/>
    </source>
</evidence>
<keyword evidence="10" id="KW-1185">Reference proteome</keyword>
<feature type="transmembrane region" description="Helical" evidence="7">
    <location>
        <begin position="20"/>
        <end position="43"/>
    </location>
</feature>
<feature type="transmembrane region" description="Helical" evidence="7">
    <location>
        <begin position="80"/>
        <end position="100"/>
    </location>
</feature>
<protein>
    <recommendedName>
        <fullName evidence="8">EamA domain-containing protein</fullName>
    </recommendedName>
</protein>
<feature type="domain" description="EamA" evidence="8">
    <location>
        <begin position="141"/>
        <end position="280"/>
    </location>
</feature>
<dbReference type="InParanoid" id="M5E1I0"/>
<dbReference type="InterPro" id="IPR000620">
    <property type="entry name" value="EamA_dom"/>
</dbReference>
<dbReference type="eggNOG" id="COG0697">
    <property type="taxonomic scope" value="Bacteria"/>
</dbReference>
<feature type="transmembrane region" description="Helical" evidence="7">
    <location>
        <begin position="136"/>
        <end position="158"/>
    </location>
</feature>
<dbReference type="AlphaFoldDB" id="M5E1I0"/>
<dbReference type="PANTHER" id="PTHR42920">
    <property type="entry name" value="OS03G0707200 PROTEIN-RELATED"/>
    <property type="match status" value="1"/>
</dbReference>
<keyword evidence="5 7" id="KW-1133">Transmembrane helix</keyword>
<dbReference type="InterPro" id="IPR051258">
    <property type="entry name" value="Diverse_Substrate_Transporter"/>
</dbReference>
<dbReference type="GO" id="GO:0005886">
    <property type="term" value="C:plasma membrane"/>
    <property type="evidence" value="ECO:0007669"/>
    <property type="project" value="UniProtKB-SubCell"/>
</dbReference>
<evidence type="ECO:0000256" key="2">
    <source>
        <dbReference type="ARBA" id="ARBA00007362"/>
    </source>
</evidence>
<feature type="transmembrane region" description="Helical" evidence="7">
    <location>
        <begin position="55"/>
        <end position="74"/>
    </location>
</feature>
<proteinExistence type="inferred from homology"/>
<evidence type="ECO:0000256" key="7">
    <source>
        <dbReference type="SAM" id="Phobius"/>
    </source>
</evidence>
<dbReference type="EMBL" id="CAUI01000019">
    <property type="protein sequence ID" value="CCU79728.1"/>
    <property type="molecule type" value="Genomic_DNA"/>
</dbReference>
<name>M5E1I0_9FIRM</name>